<proteinExistence type="predicted"/>
<accession>A0A3E0HR52</accession>
<comment type="caution">
    <text evidence="1">The sequence shown here is derived from an EMBL/GenBank/DDBJ whole genome shotgun (WGS) entry which is preliminary data.</text>
</comment>
<dbReference type="RefSeq" id="WP_115901437.1">
    <property type="nucleotide sequence ID" value="NZ_QUNS01000005.1"/>
</dbReference>
<protein>
    <submittedName>
        <fullName evidence="1">Uncharacterized protein</fullName>
    </submittedName>
</protein>
<keyword evidence="2" id="KW-1185">Reference proteome</keyword>
<dbReference type="AlphaFoldDB" id="A0A3E0HR52"/>
<reference evidence="1 2" key="1">
    <citation type="submission" date="2018-08" db="EMBL/GenBank/DDBJ databases">
        <title>Genomic Encyclopedia of Type Strains, Phase IV (KMG-IV): sequencing the most valuable type-strain genomes for metagenomic binning, comparative biology and taxonomic classification.</title>
        <authorList>
            <person name="Goeker M."/>
        </authorList>
    </citation>
    <scope>NUCLEOTIDE SEQUENCE [LARGE SCALE GENOMIC DNA]</scope>
    <source>
        <strain evidence="1 2">DSM 18841</strain>
    </source>
</reference>
<organism evidence="1 2">
    <name type="scientific">Tenacibaculum gallaicum</name>
    <dbReference type="NCBI Taxonomy" id="561505"/>
    <lineage>
        <taxon>Bacteria</taxon>
        <taxon>Pseudomonadati</taxon>
        <taxon>Bacteroidota</taxon>
        <taxon>Flavobacteriia</taxon>
        <taxon>Flavobacteriales</taxon>
        <taxon>Flavobacteriaceae</taxon>
        <taxon>Tenacibaculum</taxon>
    </lineage>
</organism>
<sequence>MTPEYRIETENHIREYFKSFDDIKEIVNIKCEETFTDLDVVVNVWNVKTENEAYWVVEGENAPMNLYTQREHYFSADEAYSFHMGITQRLTKRHQNDFKHIIDEIPLDISHLKSISRKLNMASEKLSIDLEPEEFQSIGLLCRESLIDLSKVLCERNPELIKEKGLKKSDFKGVANAFIEFYIPGNQNSDLRNYSRKLVDSAWSYNSMVVHSKNKKYPDAKIALLFTSSTISLLENLFFKHIGFDQELPCPECGSLQMEFIEIENDKLKQVCMKCEHEEILHLEKEE</sequence>
<gene>
    <name evidence="1" type="ORF">C7448_105181</name>
</gene>
<evidence type="ECO:0000313" key="2">
    <source>
        <dbReference type="Proteomes" id="UP000256884"/>
    </source>
</evidence>
<dbReference type="Proteomes" id="UP000256884">
    <property type="component" value="Unassembled WGS sequence"/>
</dbReference>
<name>A0A3E0HR52_9FLAO</name>
<evidence type="ECO:0000313" key="1">
    <source>
        <dbReference type="EMBL" id="REH48898.1"/>
    </source>
</evidence>
<dbReference type="OrthoDB" id="1371622at2"/>
<dbReference type="EMBL" id="QUNS01000005">
    <property type="protein sequence ID" value="REH48898.1"/>
    <property type="molecule type" value="Genomic_DNA"/>
</dbReference>